<gene>
    <name evidence="3" type="ORF">CDN99_04220</name>
</gene>
<name>A0A246JM95_9BURK</name>
<feature type="region of interest" description="Disordered" evidence="1">
    <location>
        <begin position="13"/>
        <end position="35"/>
    </location>
</feature>
<comment type="caution">
    <text evidence="3">The sequence shown here is derived from an EMBL/GenBank/DDBJ whole genome shotgun (WGS) entry which is preliminary data.</text>
</comment>
<sequence>MSLVMGGRARVASAARHADNSRHDTAPAGIGTGQKPTPIGGIMSVSKIARSGRLALLALAGALQFGWVPVASAQQVHEPMSVWFDVLFDENGQAKEVTPIDEASQPAAFWAQMSARLKQAKIPPHQENGQNATFRSGVRLGLKVDKEKGTVGITSMEVLPIQTRQYYASYPKDANRAGWEGELKMICRVGTDGTCVQMSVEMPAGMPESLRRYGRASMEGWRFRPQEVNGKPVEGEYVVLMRMKTADNMPVDFREPRKL</sequence>
<organism evidence="3 4">
    <name type="scientific">Roseateles aquatilis</name>
    <dbReference type="NCBI Taxonomy" id="431061"/>
    <lineage>
        <taxon>Bacteria</taxon>
        <taxon>Pseudomonadati</taxon>
        <taxon>Pseudomonadota</taxon>
        <taxon>Betaproteobacteria</taxon>
        <taxon>Burkholderiales</taxon>
        <taxon>Sphaerotilaceae</taxon>
        <taxon>Roseateles</taxon>
    </lineage>
</organism>
<evidence type="ECO:0000313" key="3">
    <source>
        <dbReference type="EMBL" id="OWQ93670.1"/>
    </source>
</evidence>
<accession>A0A246JM95</accession>
<proteinExistence type="predicted"/>
<dbReference type="InterPro" id="IPR037682">
    <property type="entry name" value="TonB_C"/>
</dbReference>
<dbReference type="PROSITE" id="PS52015">
    <property type="entry name" value="TONB_CTD"/>
    <property type="match status" value="1"/>
</dbReference>
<evidence type="ECO:0000259" key="2">
    <source>
        <dbReference type="PROSITE" id="PS52015"/>
    </source>
</evidence>
<dbReference type="EMBL" id="NIOF01000001">
    <property type="protein sequence ID" value="OWQ93670.1"/>
    <property type="molecule type" value="Genomic_DNA"/>
</dbReference>
<feature type="domain" description="TonB C-terminal" evidence="2">
    <location>
        <begin position="155"/>
        <end position="252"/>
    </location>
</feature>
<reference evidence="3 4" key="1">
    <citation type="journal article" date="2008" name="Int. J. Syst. Evol. Microbiol.">
        <title>Description of Roseateles aquatilis sp. nov. and Roseateles terrae sp. nov., in the class Betaproteobacteria, and emended description of the genus Roseateles.</title>
        <authorList>
            <person name="Gomila M."/>
            <person name="Bowien B."/>
            <person name="Falsen E."/>
            <person name="Moore E.R."/>
            <person name="Lalucat J."/>
        </authorList>
    </citation>
    <scope>NUCLEOTIDE SEQUENCE [LARGE SCALE GENOMIC DNA]</scope>
    <source>
        <strain evidence="3 4">CCUG 48205</strain>
    </source>
</reference>
<feature type="compositionally biased region" description="Basic and acidic residues" evidence="1">
    <location>
        <begin position="16"/>
        <end position="25"/>
    </location>
</feature>
<protein>
    <recommendedName>
        <fullName evidence="2">TonB C-terminal domain-containing protein</fullName>
    </recommendedName>
</protein>
<dbReference type="SUPFAM" id="SSF74653">
    <property type="entry name" value="TolA/TonB C-terminal domain"/>
    <property type="match status" value="1"/>
</dbReference>
<dbReference type="GO" id="GO:0055085">
    <property type="term" value="P:transmembrane transport"/>
    <property type="evidence" value="ECO:0007669"/>
    <property type="project" value="InterPro"/>
</dbReference>
<evidence type="ECO:0000256" key="1">
    <source>
        <dbReference type="SAM" id="MobiDB-lite"/>
    </source>
</evidence>
<dbReference type="Proteomes" id="UP000197468">
    <property type="component" value="Unassembled WGS sequence"/>
</dbReference>
<dbReference type="Pfam" id="PF03544">
    <property type="entry name" value="TonB_C"/>
    <property type="match status" value="1"/>
</dbReference>
<evidence type="ECO:0000313" key="4">
    <source>
        <dbReference type="Proteomes" id="UP000197468"/>
    </source>
</evidence>
<dbReference type="Gene3D" id="3.30.1150.10">
    <property type="match status" value="1"/>
</dbReference>
<dbReference type="AlphaFoldDB" id="A0A246JM95"/>
<keyword evidence="4" id="KW-1185">Reference proteome</keyword>